<dbReference type="STRING" id="73230.A0A2B7ZFH5"/>
<accession>A0A2B7ZFH5</accession>
<dbReference type="AlphaFoldDB" id="A0A2B7ZFH5"/>
<protein>
    <submittedName>
        <fullName evidence="1">Uncharacterized protein</fullName>
    </submittedName>
</protein>
<organism evidence="1 2">
    <name type="scientific">[Emmonsia] crescens</name>
    <dbReference type="NCBI Taxonomy" id="73230"/>
    <lineage>
        <taxon>Eukaryota</taxon>
        <taxon>Fungi</taxon>
        <taxon>Dikarya</taxon>
        <taxon>Ascomycota</taxon>
        <taxon>Pezizomycotina</taxon>
        <taxon>Eurotiomycetes</taxon>
        <taxon>Eurotiomycetidae</taxon>
        <taxon>Onygenales</taxon>
        <taxon>Ajellomycetaceae</taxon>
        <taxon>Emergomyces</taxon>
    </lineage>
</organism>
<keyword evidence="2" id="KW-1185">Reference proteome</keyword>
<gene>
    <name evidence="1" type="ORF">GX50_05428</name>
</gene>
<comment type="caution">
    <text evidence="1">The sequence shown here is derived from an EMBL/GenBank/DDBJ whole genome shotgun (WGS) entry which is preliminary data.</text>
</comment>
<sequence>MAQASAIPPAMDPVPLVSGTDILVAEATDVGGGGEPRLFIERAAFTPPKAKCRLPTCGQHLQPEYYHIYCFEEIADFSQPEVFNRMVTVTLENWTRGLSWRQKFGGDYIVRKGVESLVNKWKATRRMAIAKREGTCDEVQDRMDSELEELLHKAGSATYKEQGIPTYVDLLRWVTWYESDGPDDTDEWNLFKTYVNFAVEDLVNSHSLSEILIQWEIDVMLACSKEERLNAEGREARRTLGEKGTRAIKHLSAISTLPGSPLVAVLHRSSVLL</sequence>
<reference evidence="1 2" key="1">
    <citation type="submission" date="2017-10" db="EMBL/GenBank/DDBJ databases">
        <title>Comparative genomics in systemic dimorphic fungi from Ajellomycetaceae.</title>
        <authorList>
            <person name="Munoz J.F."/>
            <person name="Mcewen J.G."/>
            <person name="Clay O.K."/>
            <person name="Cuomo C.A."/>
        </authorList>
    </citation>
    <scope>NUCLEOTIDE SEQUENCE [LARGE SCALE GENOMIC DNA]</scope>
    <source>
        <strain evidence="1 2">UAMH4076</strain>
    </source>
</reference>
<dbReference type="EMBL" id="PDND01000115">
    <property type="protein sequence ID" value="PGH31762.1"/>
    <property type="molecule type" value="Genomic_DNA"/>
</dbReference>
<evidence type="ECO:0000313" key="2">
    <source>
        <dbReference type="Proteomes" id="UP000226031"/>
    </source>
</evidence>
<dbReference type="VEuPathDB" id="FungiDB:EMCG_02338"/>
<evidence type="ECO:0000313" key="1">
    <source>
        <dbReference type="EMBL" id="PGH31762.1"/>
    </source>
</evidence>
<dbReference type="Proteomes" id="UP000226031">
    <property type="component" value="Unassembled WGS sequence"/>
</dbReference>
<proteinExistence type="predicted"/>
<name>A0A2B7ZFH5_9EURO</name>